<gene>
    <name evidence="14" type="ORF">SDM1_53t00005</name>
</gene>
<dbReference type="SMART" id="SM00220">
    <property type="entry name" value="S_TKc"/>
    <property type="match status" value="1"/>
</dbReference>
<evidence type="ECO:0000256" key="2">
    <source>
        <dbReference type="ARBA" id="ARBA00012513"/>
    </source>
</evidence>
<dbReference type="InterPro" id="IPR000719">
    <property type="entry name" value="Prot_kinase_dom"/>
</dbReference>
<keyword evidence="4" id="KW-0808">Transferase</keyword>
<dbReference type="InterPro" id="IPR013103">
    <property type="entry name" value="RVT_2"/>
</dbReference>
<dbReference type="PROSITE" id="PS50994">
    <property type="entry name" value="INTEGRASE"/>
    <property type="match status" value="1"/>
</dbReference>
<dbReference type="Pfam" id="PF00069">
    <property type="entry name" value="Pkinase"/>
    <property type="match status" value="1"/>
</dbReference>
<dbReference type="InterPro" id="IPR012337">
    <property type="entry name" value="RNaseH-like_sf"/>
</dbReference>
<evidence type="ECO:0000256" key="8">
    <source>
        <dbReference type="ARBA" id="ARBA00047899"/>
    </source>
</evidence>
<dbReference type="PROSITE" id="PS00107">
    <property type="entry name" value="PROTEIN_KINASE_ATP"/>
    <property type="match status" value="1"/>
</dbReference>
<evidence type="ECO:0000256" key="7">
    <source>
        <dbReference type="ARBA" id="ARBA00022840"/>
    </source>
</evidence>
<evidence type="ECO:0000313" key="14">
    <source>
        <dbReference type="EMBL" id="AAU90288.2"/>
    </source>
</evidence>
<evidence type="ECO:0000256" key="6">
    <source>
        <dbReference type="ARBA" id="ARBA00022777"/>
    </source>
</evidence>
<evidence type="ECO:0000256" key="5">
    <source>
        <dbReference type="ARBA" id="ARBA00022741"/>
    </source>
</evidence>
<dbReference type="GO" id="GO:0015074">
    <property type="term" value="P:DNA integration"/>
    <property type="evidence" value="ECO:0007669"/>
    <property type="project" value="InterPro"/>
</dbReference>
<dbReference type="InterPro" id="IPR043502">
    <property type="entry name" value="DNA/RNA_pol_sf"/>
</dbReference>
<evidence type="ECO:0000256" key="1">
    <source>
        <dbReference type="ARBA" id="ARBA00010886"/>
    </source>
</evidence>
<dbReference type="Pfam" id="PF07727">
    <property type="entry name" value="RVT_2"/>
    <property type="match status" value="1"/>
</dbReference>
<keyword evidence="5 10" id="KW-0547">Nucleotide-binding</keyword>
<dbReference type="InterPro" id="IPR036397">
    <property type="entry name" value="RNaseH_sf"/>
</dbReference>
<feature type="region of interest" description="Disordered" evidence="11">
    <location>
        <begin position="526"/>
        <end position="556"/>
    </location>
</feature>
<dbReference type="PANTHER" id="PTHR43671:SF68">
    <property type="entry name" value="SERINE_THREONINE-PROTEIN KINASE NEK5-LIKE"/>
    <property type="match status" value="1"/>
</dbReference>
<dbReference type="CDD" id="cd09272">
    <property type="entry name" value="RNase_HI_RT_Ty1"/>
    <property type="match status" value="1"/>
</dbReference>
<dbReference type="SUPFAM" id="SSF53098">
    <property type="entry name" value="Ribonuclease H-like"/>
    <property type="match status" value="1"/>
</dbReference>
<dbReference type="AlphaFoldDB" id="Q60D59"/>
<keyword evidence="6" id="KW-0418">Kinase</keyword>
<dbReference type="GO" id="GO:0004674">
    <property type="term" value="F:protein serine/threonine kinase activity"/>
    <property type="evidence" value="ECO:0007669"/>
    <property type="project" value="UniProtKB-KW"/>
</dbReference>
<dbReference type="Gene3D" id="3.30.420.10">
    <property type="entry name" value="Ribonuclease H-like superfamily/Ribonuclease H"/>
    <property type="match status" value="1"/>
</dbReference>
<dbReference type="FunFam" id="3.30.200.20:FF:000108">
    <property type="entry name" value="Serine/threonine-protein kinase Nek2"/>
    <property type="match status" value="1"/>
</dbReference>
<dbReference type="PANTHER" id="PTHR43671">
    <property type="entry name" value="SERINE/THREONINE-PROTEIN KINASE NEK"/>
    <property type="match status" value="1"/>
</dbReference>
<dbReference type="GO" id="GO:0005524">
    <property type="term" value="F:ATP binding"/>
    <property type="evidence" value="ECO:0007669"/>
    <property type="project" value="UniProtKB-UniRule"/>
</dbReference>
<evidence type="ECO:0000256" key="3">
    <source>
        <dbReference type="ARBA" id="ARBA00022527"/>
    </source>
</evidence>
<feature type="region of interest" description="Disordered" evidence="11">
    <location>
        <begin position="563"/>
        <end position="582"/>
    </location>
</feature>
<dbReference type="GO" id="GO:0007017">
    <property type="term" value="P:microtubule-based process"/>
    <property type="evidence" value="ECO:0007669"/>
    <property type="project" value="TreeGrafter"/>
</dbReference>
<dbReference type="GO" id="GO:0055028">
    <property type="term" value="C:cortical microtubule"/>
    <property type="evidence" value="ECO:0007669"/>
    <property type="project" value="TreeGrafter"/>
</dbReference>
<dbReference type="EC" id="2.7.11.1" evidence="2"/>
<comment type="catalytic activity">
    <reaction evidence="8">
        <text>L-threonyl-[protein] + ATP = O-phospho-L-threonyl-[protein] + ADP + H(+)</text>
        <dbReference type="Rhea" id="RHEA:46608"/>
        <dbReference type="Rhea" id="RHEA-COMP:11060"/>
        <dbReference type="Rhea" id="RHEA-COMP:11605"/>
        <dbReference type="ChEBI" id="CHEBI:15378"/>
        <dbReference type="ChEBI" id="CHEBI:30013"/>
        <dbReference type="ChEBI" id="CHEBI:30616"/>
        <dbReference type="ChEBI" id="CHEBI:61977"/>
        <dbReference type="ChEBI" id="CHEBI:456216"/>
        <dbReference type="EC" id="2.7.11.1"/>
    </reaction>
</comment>
<dbReference type="SUPFAM" id="SSF56672">
    <property type="entry name" value="DNA/RNA polymerases"/>
    <property type="match status" value="1"/>
</dbReference>
<reference evidence="14" key="1">
    <citation type="submission" date="2004-10" db="EMBL/GenBank/DDBJ databases">
        <authorList>
            <person name="Buell R."/>
            <person name="Liu J."/>
            <person name="Childs K."/>
            <person name="Zaborsky J."/>
            <person name="Tallon L."/>
            <person name="Wirtz U."/>
            <person name="Wei F."/>
            <person name="Kuang H."/>
            <person name="Zhang P."/>
            <person name="Marano M."/>
            <person name="Baker B."/>
        </authorList>
    </citation>
    <scope>NUCLEOTIDE SEQUENCE</scope>
</reference>
<feature type="binding site" evidence="10">
    <location>
        <position position="37"/>
    </location>
    <ligand>
        <name>ATP</name>
        <dbReference type="ChEBI" id="CHEBI:30616"/>
    </ligand>
</feature>
<dbReference type="Pfam" id="PF14223">
    <property type="entry name" value="Retrotran_gag_2"/>
    <property type="match status" value="1"/>
</dbReference>
<dbReference type="SUPFAM" id="SSF56112">
    <property type="entry name" value="Protein kinase-like (PK-like)"/>
    <property type="match status" value="1"/>
</dbReference>
<evidence type="ECO:0000256" key="10">
    <source>
        <dbReference type="PROSITE-ProRule" id="PRU10141"/>
    </source>
</evidence>
<evidence type="ECO:0000259" key="12">
    <source>
        <dbReference type="PROSITE" id="PS50011"/>
    </source>
</evidence>
<dbReference type="Gene3D" id="3.30.200.20">
    <property type="entry name" value="Phosphorylase Kinase, domain 1"/>
    <property type="match status" value="1"/>
</dbReference>
<feature type="compositionally biased region" description="Low complexity" evidence="11">
    <location>
        <begin position="532"/>
        <end position="541"/>
    </location>
</feature>
<proteinExistence type="inferred from homology"/>
<evidence type="ECO:0000259" key="13">
    <source>
        <dbReference type="PROSITE" id="PS50994"/>
    </source>
</evidence>
<sequence length="1017" mass="112628">MESRMEHYEIMEQIGRGAFGAAILVNHKQARKKYVLKKIRLARQTKRCRRSAHQEMALIARLQHPFIVEFKEAWVEKGCYVCIVTGYCEGGDMAELMKKANGQYFPEEIVDYGHGKTSLKLIYELICSIGWGNIPTQFLDDTNTKSNPAYTVWLREDQLVLSWIVASVSESILPQLVGATTARAAWDKLVAAYASGSRPYIRELKSQLHTLRRDNVSIESYVQKAKGIADKLAALQHPVPNDDLVEFVLAGLGPFYRPFTRVPFLPPVDVVETEEAEVVGVPPITSSNRLKIVGLITMHIPILHHLKFQICLQLFVITVKDLATRDILHTGPSEDGLYSLPMLKSSAPASYAASLGVWHARLAHTSLPTVRQALSSSVIVPSFKSSSLCSTCAISKSHKVHFRDSSFQAFGPLDLVCSDVWVLLQLFQMKDWGGEYQALTNYLRDNGIVQRSSCPYTPEQNGCAERKHRHIVETGRALLHHANVPHKFWTNAFDTVDVVVPPSITNAKSDPLNVTLPFQNYVSPSSVPPMMPQSSVPTPTSNQPSLSPSIESLTNPRSLTYVDPITGHTHATDPPSQDDVSHGVALISPSVVAENPHSSNTSHSGDFGNTSAVGSLKPKKPFSMSTTTPTSAIVEPSCHSRAIKDVHWRHAMSEEYNALIQNGTWELVPLSPSQNIIGCKWVFKRKLKSDGSLDRYKARLVAKGYHQRPGLDFADTFSPVVKPATIRLLLSLAVSHQWHVTQLDISNAFLHGKLDEIVYMSQPPGFVDPTRPDHVCLLKRSLYGLKQAPRMWNKCLADVLLSLGFVGSKTDSSLFYLPNVDVKLLCLDYLEDILVVGSNSDHIAALITNLKTHFVVRDLGKLSYFLGIQANWKPEGLHLSQGKYVTDLLNRVQMGSCGPVSTPASSSSKLSNTGGCPFHDQTLYRSTVGALQYLTFTRHDIADSDWGGDVDDRKSTTGFTIFLGSHLISWASRKQRAVSRSSTEAKYRALAAATSKMTWVEHLLREIGCYTTSVQPT</sequence>
<evidence type="ECO:0000256" key="4">
    <source>
        <dbReference type="ARBA" id="ARBA00022679"/>
    </source>
</evidence>
<dbReference type="InterPro" id="IPR017441">
    <property type="entry name" value="Protein_kinase_ATP_BS"/>
</dbReference>
<dbReference type="InterPro" id="IPR011009">
    <property type="entry name" value="Kinase-like_dom_sf"/>
</dbReference>
<comment type="similarity">
    <text evidence="1">Belongs to the protein kinase superfamily. NEK Ser/Thr protein kinase family. NIMA subfamily.</text>
</comment>
<comment type="catalytic activity">
    <reaction evidence="9">
        <text>L-seryl-[protein] + ATP = O-phospho-L-seryl-[protein] + ADP + H(+)</text>
        <dbReference type="Rhea" id="RHEA:17989"/>
        <dbReference type="Rhea" id="RHEA-COMP:9863"/>
        <dbReference type="Rhea" id="RHEA-COMP:11604"/>
        <dbReference type="ChEBI" id="CHEBI:15378"/>
        <dbReference type="ChEBI" id="CHEBI:29999"/>
        <dbReference type="ChEBI" id="CHEBI:30616"/>
        <dbReference type="ChEBI" id="CHEBI:83421"/>
        <dbReference type="ChEBI" id="CHEBI:456216"/>
        <dbReference type="EC" id="2.7.11.1"/>
    </reaction>
</comment>
<evidence type="ECO:0000256" key="9">
    <source>
        <dbReference type="ARBA" id="ARBA00048679"/>
    </source>
</evidence>
<feature type="domain" description="Integrase catalytic" evidence="13">
    <location>
        <begin position="344"/>
        <end position="525"/>
    </location>
</feature>
<protein>
    <recommendedName>
        <fullName evidence="2">non-specific serine/threonine protein kinase</fullName>
        <ecNumber evidence="2">2.7.11.1</ecNumber>
    </recommendedName>
</protein>
<organism evidence="14">
    <name type="scientific">Solanum demissum</name>
    <name type="common">Wild potato</name>
    <dbReference type="NCBI Taxonomy" id="50514"/>
    <lineage>
        <taxon>Eukaryota</taxon>
        <taxon>Viridiplantae</taxon>
        <taxon>Streptophyta</taxon>
        <taxon>Embryophyta</taxon>
        <taxon>Tracheophyta</taxon>
        <taxon>Spermatophyta</taxon>
        <taxon>Magnoliopsida</taxon>
        <taxon>eudicotyledons</taxon>
        <taxon>Gunneridae</taxon>
        <taxon>Pentapetalae</taxon>
        <taxon>asterids</taxon>
        <taxon>lamiids</taxon>
        <taxon>Solanales</taxon>
        <taxon>Solanaceae</taxon>
        <taxon>Solanoideae</taxon>
        <taxon>Solaneae</taxon>
        <taxon>Solanum</taxon>
    </lineage>
</organism>
<feature type="region of interest" description="Disordered" evidence="11">
    <location>
        <begin position="593"/>
        <end position="631"/>
    </location>
</feature>
<keyword evidence="3" id="KW-0723">Serine/threonine-protein kinase</keyword>
<dbReference type="InterPro" id="IPR050660">
    <property type="entry name" value="NEK_Ser/Thr_kinase"/>
</dbReference>
<accession>Q60D59</accession>
<dbReference type="InterPro" id="IPR001584">
    <property type="entry name" value="Integrase_cat-core"/>
</dbReference>
<dbReference type="GO" id="GO:0003676">
    <property type="term" value="F:nucleic acid binding"/>
    <property type="evidence" value="ECO:0007669"/>
    <property type="project" value="InterPro"/>
</dbReference>
<dbReference type="EMBL" id="AC151801">
    <property type="protein sequence ID" value="AAU90288.2"/>
    <property type="molecule type" value="Genomic_DNA"/>
</dbReference>
<keyword evidence="7 10" id="KW-0067">ATP-binding</keyword>
<evidence type="ECO:0000256" key="11">
    <source>
        <dbReference type="SAM" id="MobiDB-lite"/>
    </source>
</evidence>
<feature type="domain" description="Protein kinase" evidence="12">
    <location>
        <begin position="8"/>
        <end position="302"/>
    </location>
</feature>
<name>Q60D59_SOLDE</name>
<feature type="compositionally biased region" description="Polar residues" evidence="11">
    <location>
        <begin position="596"/>
        <end position="613"/>
    </location>
</feature>
<dbReference type="PROSITE" id="PS50011">
    <property type="entry name" value="PROTEIN_KINASE_DOM"/>
    <property type="match status" value="1"/>
</dbReference>
<reference evidence="14" key="2">
    <citation type="submission" date="2006-08" db="EMBL/GenBank/DDBJ databases">
        <authorList>
            <person name="Childs K."/>
        </authorList>
    </citation>
    <scope>NUCLEOTIDE SEQUENCE</scope>
</reference>
<feature type="compositionally biased region" description="Polar residues" evidence="11">
    <location>
        <begin position="542"/>
        <end position="556"/>
    </location>
</feature>